<reference evidence="3 4" key="2">
    <citation type="journal article" date="2010" name="Stand. Genomic Sci.">
        <title>Complete genome sequence of Desulfohalobium retbaense type strain (HR(100)).</title>
        <authorList>
            <person name="Spring S."/>
            <person name="Nolan M."/>
            <person name="Lapidus A."/>
            <person name="Glavina Del Rio T."/>
            <person name="Copeland A."/>
            <person name="Tice H."/>
            <person name="Cheng J.F."/>
            <person name="Lucas S."/>
            <person name="Land M."/>
            <person name="Chen F."/>
            <person name="Bruce D."/>
            <person name="Goodwin L."/>
            <person name="Pitluck S."/>
            <person name="Ivanova N."/>
            <person name="Mavromatis K."/>
            <person name="Mikhailova N."/>
            <person name="Pati A."/>
            <person name="Chen A."/>
            <person name="Palaniappan K."/>
            <person name="Hauser L."/>
            <person name="Chang Y.J."/>
            <person name="Jeffries C.D."/>
            <person name="Munk C."/>
            <person name="Kiss H."/>
            <person name="Chain P."/>
            <person name="Han C."/>
            <person name="Brettin T."/>
            <person name="Detter J.C."/>
            <person name="Schuler E."/>
            <person name="Goker M."/>
            <person name="Rohde M."/>
            <person name="Bristow J."/>
            <person name="Eisen J.A."/>
            <person name="Markowitz V."/>
            <person name="Hugenholtz P."/>
            <person name="Kyrpides N.C."/>
            <person name="Klenk H.P."/>
        </authorList>
    </citation>
    <scope>NUCLEOTIDE SEQUENCE [LARGE SCALE GENOMIC DNA]</scope>
    <source>
        <strain evidence="4">ATCC 49802 / DSM 20745 / S 6022</strain>
    </source>
</reference>
<evidence type="ECO:0000259" key="2">
    <source>
        <dbReference type="Pfam" id="PF18917"/>
    </source>
</evidence>
<dbReference type="STRING" id="479434.Sthe_1671"/>
<organism evidence="3 4">
    <name type="scientific">Sphaerobacter thermophilus (strain ATCC 49802 / DSM 20745 / KCCM 41009 / NCIMB 13125 / S 6022)</name>
    <dbReference type="NCBI Taxonomy" id="479434"/>
    <lineage>
        <taxon>Bacteria</taxon>
        <taxon>Pseudomonadati</taxon>
        <taxon>Thermomicrobiota</taxon>
        <taxon>Thermomicrobia</taxon>
        <taxon>Sphaerobacterales</taxon>
        <taxon>Sphaerobacterineae</taxon>
        <taxon>Sphaerobacteraceae</taxon>
        <taxon>Sphaerobacter</taxon>
    </lineage>
</organism>
<feature type="transmembrane region" description="Helical" evidence="1">
    <location>
        <begin position="9"/>
        <end position="26"/>
    </location>
</feature>
<dbReference type="Pfam" id="PF18917">
    <property type="entry name" value="LiaI-LiaF-like_TM1"/>
    <property type="match status" value="1"/>
</dbReference>
<feature type="transmembrane region" description="Helical" evidence="1">
    <location>
        <begin position="38"/>
        <end position="55"/>
    </location>
</feature>
<evidence type="ECO:0000313" key="4">
    <source>
        <dbReference type="Proteomes" id="UP000002027"/>
    </source>
</evidence>
<evidence type="ECO:0000313" key="3">
    <source>
        <dbReference type="EMBL" id="ACZ39105.1"/>
    </source>
</evidence>
<proteinExistence type="predicted"/>
<dbReference type="Proteomes" id="UP000002027">
    <property type="component" value="Chromosome 1"/>
</dbReference>
<evidence type="ECO:0000256" key="1">
    <source>
        <dbReference type="SAM" id="Phobius"/>
    </source>
</evidence>
<dbReference type="InParanoid" id="D1C4D8"/>
<dbReference type="EMBL" id="CP001823">
    <property type="protein sequence ID" value="ACZ39105.1"/>
    <property type="molecule type" value="Genomic_DNA"/>
</dbReference>
<dbReference type="KEGG" id="sti:Sthe_1671"/>
<keyword evidence="1" id="KW-0472">Membrane</keyword>
<dbReference type="AlphaFoldDB" id="D1C4D8"/>
<accession>D1C4D8</accession>
<keyword evidence="1" id="KW-0812">Transmembrane</keyword>
<dbReference type="HOGENOM" id="CLU_2994418_0_0_0"/>
<dbReference type="RefSeq" id="WP_012872152.1">
    <property type="nucleotide sequence ID" value="NC_013523.1"/>
</dbReference>
<protein>
    <recommendedName>
        <fullName evidence="2">LiaI-LiaF-like transmembrane region domain-containing protein</fullName>
    </recommendedName>
</protein>
<dbReference type="InterPro" id="IPR043726">
    <property type="entry name" value="LiaI-LiaF-like_TM1"/>
</dbReference>
<gene>
    <name evidence="3" type="ordered locus">Sthe_1671</name>
</gene>
<feature type="domain" description="LiaI-LiaF-like transmembrane region" evidence="2">
    <location>
        <begin position="12"/>
        <end position="52"/>
    </location>
</feature>
<keyword evidence="4" id="KW-1185">Reference proteome</keyword>
<name>D1C4D8_SPHTD</name>
<reference evidence="4" key="1">
    <citation type="submission" date="2009-11" db="EMBL/GenBank/DDBJ databases">
        <title>The complete chromosome 1 of Sphaerobacter thermophilus DSM 20745.</title>
        <authorList>
            <person name="Lucas S."/>
            <person name="Copeland A."/>
            <person name="Lapidus A."/>
            <person name="Glavina del Rio T."/>
            <person name="Dalin E."/>
            <person name="Tice H."/>
            <person name="Bruce D."/>
            <person name="Goodwin L."/>
            <person name="Pitluck S."/>
            <person name="Kyrpides N."/>
            <person name="Mavromatis K."/>
            <person name="Ivanova N."/>
            <person name="Mikhailova N."/>
            <person name="LaButti K.M."/>
            <person name="Clum A."/>
            <person name="Sun H.I."/>
            <person name="Brettin T."/>
            <person name="Detter J.C."/>
            <person name="Han C."/>
            <person name="Larimer F."/>
            <person name="Land M."/>
            <person name="Hauser L."/>
            <person name="Markowitz V."/>
            <person name="Cheng J.F."/>
            <person name="Hugenholtz P."/>
            <person name="Woyke T."/>
            <person name="Wu D."/>
            <person name="Steenblock K."/>
            <person name="Schneider S."/>
            <person name="Pukall R."/>
            <person name="Goeker M."/>
            <person name="Klenk H.P."/>
            <person name="Eisen J.A."/>
        </authorList>
    </citation>
    <scope>NUCLEOTIDE SEQUENCE [LARGE SCALE GENOMIC DNA]</scope>
    <source>
        <strain evidence="4">ATCC 49802 / DSM 20745 / S 6022</strain>
    </source>
</reference>
<sequence length="57" mass="6122">MTEQGVDRGAVISGLVFMVLGGLFLLDRLGTIDFRVVYVWPILLIGLGLAVLFGGRS</sequence>
<keyword evidence="1" id="KW-1133">Transmembrane helix</keyword>